<protein>
    <recommendedName>
        <fullName evidence="2">Secretion system C-terminal sorting domain-containing protein</fullName>
    </recommendedName>
</protein>
<gene>
    <name evidence="3" type="ORF">CW751_00465</name>
</gene>
<organism evidence="3 4">
    <name type="scientific">Brumimicrobium salinarum</name>
    <dbReference type="NCBI Taxonomy" id="2058658"/>
    <lineage>
        <taxon>Bacteria</taxon>
        <taxon>Pseudomonadati</taxon>
        <taxon>Bacteroidota</taxon>
        <taxon>Flavobacteriia</taxon>
        <taxon>Flavobacteriales</taxon>
        <taxon>Crocinitomicaceae</taxon>
        <taxon>Brumimicrobium</taxon>
    </lineage>
</organism>
<dbReference type="EMBL" id="PJNI01000001">
    <property type="protein sequence ID" value="PKR81846.1"/>
    <property type="molecule type" value="Genomic_DNA"/>
</dbReference>
<dbReference type="NCBIfam" id="TIGR04183">
    <property type="entry name" value="Por_Secre_tail"/>
    <property type="match status" value="1"/>
</dbReference>
<keyword evidence="4" id="KW-1185">Reference proteome</keyword>
<dbReference type="Proteomes" id="UP000236654">
    <property type="component" value="Unassembled WGS sequence"/>
</dbReference>
<evidence type="ECO:0000313" key="3">
    <source>
        <dbReference type="EMBL" id="PKR81846.1"/>
    </source>
</evidence>
<reference evidence="3 4" key="1">
    <citation type="submission" date="2017-12" db="EMBL/GenBank/DDBJ databases">
        <title>The draft genome sequence of Brumimicrobium saltpan LHR20.</title>
        <authorList>
            <person name="Do Z.-J."/>
            <person name="Luo H.-R."/>
        </authorList>
    </citation>
    <scope>NUCLEOTIDE SEQUENCE [LARGE SCALE GENOMIC DNA]</scope>
    <source>
        <strain evidence="3 4">LHR20</strain>
    </source>
</reference>
<comment type="caution">
    <text evidence="3">The sequence shown here is derived from an EMBL/GenBank/DDBJ whole genome shotgun (WGS) entry which is preliminary data.</text>
</comment>
<proteinExistence type="predicted"/>
<dbReference type="AlphaFoldDB" id="A0A2I0R5I0"/>
<accession>A0A2I0R5I0</accession>
<evidence type="ECO:0000313" key="4">
    <source>
        <dbReference type="Proteomes" id="UP000236654"/>
    </source>
</evidence>
<feature type="domain" description="Secretion system C-terminal sorting" evidence="2">
    <location>
        <begin position="12"/>
        <end position="77"/>
    </location>
</feature>
<keyword evidence="1" id="KW-0732">Signal</keyword>
<dbReference type="InterPro" id="IPR026444">
    <property type="entry name" value="Secre_tail"/>
</dbReference>
<evidence type="ECO:0000259" key="2">
    <source>
        <dbReference type="Pfam" id="PF18962"/>
    </source>
</evidence>
<evidence type="ECO:0000256" key="1">
    <source>
        <dbReference type="ARBA" id="ARBA00022729"/>
    </source>
</evidence>
<dbReference type="Pfam" id="PF18962">
    <property type="entry name" value="Por_Secre_tail"/>
    <property type="match status" value="1"/>
</dbReference>
<dbReference type="OrthoDB" id="1081439at2"/>
<name>A0A2I0R5I0_9FLAO</name>
<sequence>MIYTLNLTLLNIYPNPFRNYLSTQSPQKDQMVIKSIEGKIIGNYNNEQGITNINTTYLNSGIFLITFIDQNITHKIIKQ</sequence>